<dbReference type="GO" id="GO:0009306">
    <property type="term" value="P:protein secretion"/>
    <property type="evidence" value="ECO:0007669"/>
    <property type="project" value="InterPro"/>
</dbReference>
<feature type="signal peptide" evidence="5">
    <location>
        <begin position="1"/>
        <end position="17"/>
    </location>
</feature>
<dbReference type="PANTHER" id="PTHR30332">
    <property type="entry name" value="PROBABLE GENERAL SECRETION PATHWAY PROTEIN D"/>
    <property type="match status" value="1"/>
</dbReference>
<dbReference type="GO" id="GO:0019867">
    <property type="term" value="C:outer membrane"/>
    <property type="evidence" value="ECO:0007669"/>
    <property type="project" value="InterPro"/>
</dbReference>
<evidence type="ECO:0000313" key="8">
    <source>
        <dbReference type="EMBL" id="GGC10941.1"/>
    </source>
</evidence>
<feature type="chain" id="PRO_5026023301" evidence="5">
    <location>
        <begin position="18"/>
        <end position="635"/>
    </location>
</feature>
<feature type="domain" description="Type II/III secretion system secretin-like" evidence="6">
    <location>
        <begin position="417"/>
        <end position="599"/>
    </location>
</feature>
<reference evidence="8" key="4">
    <citation type="submission" date="2024-05" db="EMBL/GenBank/DDBJ databases">
        <authorList>
            <person name="Sun Q."/>
            <person name="Zhou Y."/>
        </authorList>
    </citation>
    <scope>NUCLEOTIDE SEQUENCE</scope>
    <source>
        <strain evidence="8">CGMCC 1.15931</strain>
    </source>
</reference>
<dbReference type="GO" id="GO:0015627">
    <property type="term" value="C:type II protein secretion system complex"/>
    <property type="evidence" value="ECO:0007669"/>
    <property type="project" value="TreeGrafter"/>
</dbReference>
<accession>A0A6I3T4E2</accession>
<dbReference type="InterPro" id="IPR013358">
    <property type="entry name" value="Pilus_biogenesis_MshL"/>
</dbReference>
<dbReference type="Proteomes" id="UP000430634">
    <property type="component" value="Unassembled WGS sequence"/>
</dbReference>
<evidence type="ECO:0000256" key="2">
    <source>
        <dbReference type="ARBA" id="ARBA00022729"/>
    </source>
</evidence>
<comment type="caution">
    <text evidence="9">The sequence shown here is derived from an EMBL/GenBank/DDBJ whole genome shotgun (WGS) entry which is preliminary data.</text>
</comment>
<dbReference type="PANTHER" id="PTHR30332:SF24">
    <property type="entry name" value="SECRETIN GSPD-RELATED"/>
    <property type="match status" value="1"/>
</dbReference>
<feature type="region of interest" description="Disordered" evidence="4">
    <location>
        <begin position="161"/>
        <end position="202"/>
    </location>
</feature>
<dbReference type="Gene3D" id="3.55.50.30">
    <property type="match status" value="1"/>
</dbReference>
<dbReference type="Pfam" id="PF07655">
    <property type="entry name" value="Secretin_N_2"/>
    <property type="match status" value="1"/>
</dbReference>
<dbReference type="EMBL" id="WNKZ01000050">
    <property type="protein sequence ID" value="MTV54397.1"/>
    <property type="molecule type" value="Genomic_DNA"/>
</dbReference>
<dbReference type="EMBL" id="BMKG01000015">
    <property type="protein sequence ID" value="GGC10941.1"/>
    <property type="molecule type" value="Genomic_DNA"/>
</dbReference>
<dbReference type="GO" id="GO:0009297">
    <property type="term" value="P:pilus assembly"/>
    <property type="evidence" value="ECO:0007669"/>
    <property type="project" value="InterPro"/>
</dbReference>
<feature type="region of interest" description="Disordered" evidence="4">
    <location>
        <begin position="26"/>
        <end position="56"/>
    </location>
</feature>
<evidence type="ECO:0000256" key="1">
    <source>
        <dbReference type="ARBA" id="ARBA00004370"/>
    </source>
</evidence>
<proteinExistence type="predicted"/>
<feature type="compositionally biased region" description="Low complexity" evidence="4">
    <location>
        <begin position="239"/>
        <end position="275"/>
    </location>
</feature>
<evidence type="ECO:0000313" key="9">
    <source>
        <dbReference type="EMBL" id="MTV54397.1"/>
    </source>
</evidence>
<evidence type="ECO:0000313" key="10">
    <source>
        <dbReference type="Proteomes" id="UP000430634"/>
    </source>
</evidence>
<reference evidence="11" key="2">
    <citation type="journal article" date="2019" name="Int. J. Syst. Evol. Microbiol.">
        <title>The Global Catalogue of Microorganisms (GCM) 10K type strain sequencing project: providing services to taxonomists for standard genome sequencing and annotation.</title>
        <authorList>
            <consortium name="The Broad Institute Genomics Platform"/>
            <consortium name="The Broad Institute Genome Sequencing Center for Infectious Disease"/>
            <person name="Wu L."/>
            <person name="Ma J."/>
        </authorList>
    </citation>
    <scope>NUCLEOTIDE SEQUENCE [LARGE SCALE GENOMIC DNA]</scope>
    <source>
        <strain evidence="11">CGMCC 1.15931</strain>
    </source>
</reference>
<gene>
    <name evidence="9" type="primary">mshL</name>
    <name evidence="8" type="ORF">GCM10011572_35350</name>
    <name evidence="9" type="ORF">GM672_16825</name>
</gene>
<reference evidence="8" key="1">
    <citation type="journal article" date="2014" name="Int. J. Syst. Evol. Microbiol.">
        <title>Complete genome of a new Firmicutes species belonging to the dominant human colonic microbiota ('Ruminococcus bicirculans') reveals two chromosomes and a selective capacity to utilize plant glucans.</title>
        <authorList>
            <consortium name="NISC Comparative Sequencing Program"/>
            <person name="Wegmann U."/>
            <person name="Louis P."/>
            <person name="Goesmann A."/>
            <person name="Henrissat B."/>
            <person name="Duncan S.H."/>
            <person name="Flint H.J."/>
        </authorList>
    </citation>
    <scope>NUCLEOTIDE SEQUENCE</scope>
    <source>
        <strain evidence="8">CGMCC 1.15931</strain>
    </source>
</reference>
<dbReference type="RefSeq" id="WP_155471693.1">
    <property type="nucleotide sequence ID" value="NZ_BMKG01000015.1"/>
</dbReference>
<evidence type="ECO:0000313" key="11">
    <source>
        <dbReference type="Proteomes" id="UP000622638"/>
    </source>
</evidence>
<evidence type="ECO:0000259" key="6">
    <source>
        <dbReference type="Pfam" id="PF00263"/>
    </source>
</evidence>
<keyword evidence="11" id="KW-1185">Reference proteome</keyword>
<organism evidence="9 10">
    <name type="scientific">Pseudoduganella buxea</name>
    <dbReference type="NCBI Taxonomy" id="1949069"/>
    <lineage>
        <taxon>Bacteria</taxon>
        <taxon>Pseudomonadati</taxon>
        <taxon>Pseudomonadota</taxon>
        <taxon>Betaproteobacteria</taxon>
        <taxon>Burkholderiales</taxon>
        <taxon>Oxalobacteraceae</taxon>
        <taxon>Telluria group</taxon>
        <taxon>Pseudoduganella</taxon>
    </lineage>
</organism>
<sequence length="635" mass="67654">MNKVAATLLCSLLGACATPKLPISPAHVSEPQRPPGVIPEPVQQSPVLPPPQASRKTETYSVTVHRLPVASVLFALARDAGLNIDIHPAIEGEVTLNALDQTLPQLLERISRQVDMRYELNDGTLLVLPDQPHWRNYKIDYVNIARSTSSSVNIATQISTTGGAAGSTTNTTGSNTGQGTIASAGTSLSTSGNNNSTTSVTNRADNNFWHSLEKNIRDMLRPTNLNDTLVDPLAQLREQASQGAQQQGQQPGAVGQPGAAYPQPYTQPGQPGLPGAVTQPQGDASYPGVQASAAQTARTAQRAAPSVIINAESGLIAVRATGRQHEKVREFLDIVQNASKRQVMIEATILEVRLSDQYQQGINWKRISSNGESILSMGDITKAPSAGFSGLTTGVLTFNYTNPVTKLGDIAAAVSLLESFGKVQVLSSPKISVMNNQTALLKVVDNNIFFTLKVTPAIQNSSGGIATPATYESRVETVPVGFVMSVTPQISDADEVTINVRPTITRIVSYVQDPNPELARAGVTSQVPVIQAREVESVMKVHSGQTAVMGGLMQDSVDNTKNGIPLLSAIPGLGNMFAHRNEGTVKTELVIFLRAIVVKNPTMEGDYKDLRYLLPGNEPLNRHPYTTAPVPAGQP</sequence>
<keyword evidence="2 5" id="KW-0732">Signal</keyword>
<evidence type="ECO:0000259" key="7">
    <source>
        <dbReference type="Pfam" id="PF07655"/>
    </source>
</evidence>
<keyword evidence="3" id="KW-0472">Membrane</keyword>
<protein>
    <submittedName>
        <fullName evidence="9">Pilus (MSHA type) biogenesis protein MshL</fullName>
    </submittedName>
</protein>
<comment type="subcellular location">
    <subcellularLocation>
        <location evidence="1">Membrane</location>
    </subcellularLocation>
</comment>
<dbReference type="InterPro" id="IPR004846">
    <property type="entry name" value="T2SS/T3SS_dom"/>
</dbReference>
<dbReference type="PRINTS" id="PR00811">
    <property type="entry name" value="BCTERIALGSPD"/>
</dbReference>
<dbReference type="InterPro" id="IPR001775">
    <property type="entry name" value="GspD/PilQ"/>
</dbReference>
<evidence type="ECO:0000256" key="5">
    <source>
        <dbReference type="SAM" id="SignalP"/>
    </source>
</evidence>
<dbReference type="Pfam" id="PF00263">
    <property type="entry name" value="Secretin"/>
    <property type="match status" value="1"/>
</dbReference>
<dbReference type="InterPro" id="IPR011514">
    <property type="entry name" value="Secretin_N_2"/>
</dbReference>
<dbReference type="OrthoDB" id="9779724at2"/>
<dbReference type="AlphaFoldDB" id="A0A6I3T4E2"/>
<evidence type="ECO:0000256" key="4">
    <source>
        <dbReference type="SAM" id="MobiDB-lite"/>
    </source>
</evidence>
<dbReference type="PROSITE" id="PS51257">
    <property type="entry name" value="PROKAR_LIPOPROTEIN"/>
    <property type="match status" value="1"/>
</dbReference>
<dbReference type="Proteomes" id="UP000622638">
    <property type="component" value="Unassembled WGS sequence"/>
</dbReference>
<name>A0A6I3T4E2_9BURK</name>
<feature type="domain" description="Secretin N-terminal" evidence="7">
    <location>
        <begin position="136"/>
        <end position="223"/>
    </location>
</feature>
<dbReference type="InterPro" id="IPR050810">
    <property type="entry name" value="Bact_Secretion_Sys_Channel"/>
</dbReference>
<feature type="region of interest" description="Disordered" evidence="4">
    <location>
        <begin position="239"/>
        <end position="293"/>
    </location>
</feature>
<dbReference type="NCBIfam" id="TIGR02519">
    <property type="entry name" value="pilus_MshL"/>
    <property type="match status" value="1"/>
</dbReference>
<evidence type="ECO:0000256" key="3">
    <source>
        <dbReference type="ARBA" id="ARBA00023136"/>
    </source>
</evidence>
<reference evidence="9 10" key="3">
    <citation type="submission" date="2019-11" db="EMBL/GenBank/DDBJ databases">
        <title>Type strains purchased from KCTC, JCM and DSMZ.</title>
        <authorList>
            <person name="Lu H."/>
        </authorList>
    </citation>
    <scope>NUCLEOTIDE SEQUENCE [LARGE SCALE GENOMIC DNA]</scope>
    <source>
        <strain evidence="9 10">KCTC 52429</strain>
    </source>
</reference>